<reference evidence="15 16" key="1">
    <citation type="submission" date="2022-12" db="EMBL/GenBank/DDBJ databases">
        <title>Coexistence and Characterization of a Novel Tigecycline Resistance gene tet(X) variant and blaNDM-1 in a Pseudomonas caeni Isolate of Chicken Origin.</title>
        <authorList>
            <person name="Lu X."/>
            <person name="Zhang L."/>
            <person name="Li R."/>
            <person name="Wang Z."/>
        </authorList>
    </citation>
    <scope>NUCLEOTIDE SEQUENCE [LARGE SCALE GENOMIC DNA]</scope>
    <source>
        <strain evidence="15 16">CE14</strain>
    </source>
</reference>
<dbReference type="GO" id="GO:0015562">
    <property type="term" value="F:efflux transmembrane transporter activity"/>
    <property type="evidence" value="ECO:0007669"/>
    <property type="project" value="TreeGrafter"/>
</dbReference>
<dbReference type="GO" id="GO:1990281">
    <property type="term" value="C:efflux pump complex"/>
    <property type="evidence" value="ECO:0007669"/>
    <property type="project" value="TreeGrafter"/>
</dbReference>
<dbReference type="InterPro" id="IPR058626">
    <property type="entry name" value="MdtA-like_b-barrel"/>
</dbReference>
<evidence type="ECO:0000259" key="12">
    <source>
        <dbReference type="Pfam" id="PF25917"/>
    </source>
</evidence>
<dbReference type="InterPro" id="IPR058625">
    <property type="entry name" value="MdtA-like_BSH"/>
</dbReference>
<keyword evidence="5" id="KW-1003">Cell membrane</keyword>
<dbReference type="SUPFAM" id="SSF111369">
    <property type="entry name" value="HlyD-like secretion proteins"/>
    <property type="match status" value="1"/>
</dbReference>
<feature type="region of interest" description="Disordered" evidence="10">
    <location>
        <begin position="380"/>
        <end position="422"/>
    </location>
</feature>
<dbReference type="InterPro" id="IPR006143">
    <property type="entry name" value="RND_pump_MFP"/>
</dbReference>
<protein>
    <submittedName>
        <fullName evidence="15">Efflux RND transporter periplasmic adaptor subunit</fullName>
    </submittedName>
</protein>
<dbReference type="Pfam" id="PF25876">
    <property type="entry name" value="HH_MFP_RND"/>
    <property type="match status" value="1"/>
</dbReference>
<dbReference type="PANTHER" id="PTHR30469:SF12">
    <property type="entry name" value="MULTIDRUG RESISTANCE PROTEIN MDTA"/>
    <property type="match status" value="1"/>
</dbReference>
<dbReference type="Proteomes" id="UP001212189">
    <property type="component" value="Chromosome"/>
</dbReference>
<evidence type="ECO:0000256" key="6">
    <source>
        <dbReference type="ARBA" id="ARBA00022519"/>
    </source>
</evidence>
<keyword evidence="4" id="KW-0813">Transport</keyword>
<evidence type="ECO:0000313" key="16">
    <source>
        <dbReference type="Proteomes" id="UP001212189"/>
    </source>
</evidence>
<name>A0AAE9VM13_9GAMM</name>
<dbReference type="Pfam" id="PF25944">
    <property type="entry name" value="Beta-barrel_RND"/>
    <property type="match status" value="1"/>
</dbReference>
<dbReference type="RefSeq" id="WP_269817581.1">
    <property type="nucleotide sequence ID" value="NZ_CP114976.1"/>
</dbReference>
<evidence type="ECO:0000256" key="2">
    <source>
        <dbReference type="ARBA" id="ARBA00004635"/>
    </source>
</evidence>
<evidence type="ECO:0000259" key="11">
    <source>
        <dbReference type="Pfam" id="PF25876"/>
    </source>
</evidence>
<dbReference type="AlphaFoldDB" id="A0AAE9VM13"/>
<feature type="coiled-coil region" evidence="9">
    <location>
        <begin position="121"/>
        <end position="148"/>
    </location>
</feature>
<evidence type="ECO:0000256" key="1">
    <source>
        <dbReference type="ARBA" id="ARBA00004533"/>
    </source>
</evidence>
<evidence type="ECO:0000259" key="13">
    <source>
        <dbReference type="Pfam" id="PF25944"/>
    </source>
</evidence>
<organism evidence="15 16">
    <name type="scientific">Denitrificimonas caeni</name>
    <dbReference type="NCBI Taxonomy" id="521720"/>
    <lineage>
        <taxon>Bacteria</taxon>
        <taxon>Pseudomonadati</taxon>
        <taxon>Pseudomonadota</taxon>
        <taxon>Gammaproteobacteria</taxon>
        <taxon>Pseudomonadales</taxon>
        <taxon>Pseudomonadaceae</taxon>
        <taxon>Denitrificimonas</taxon>
    </lineage>
</organism>
<sequence length="422" mass="45740">MPDLSTRTTKKSSKKLVIAVLAVCLAGAGIWWWQSAAESTAQGPRMGGSFMGAVPVNAQQVRLDRFAVQLRALGTVTPWNAVSVTSQVSGELDKVLFDEGQFVEQGTLLAQIDPRNFQAALLQAEGALQETRAQLASAELDLKRYQGLYKEDSVARQTLEQQQAMVAQYKGTLKVREAQRDAARLDVEHTQITAPISGRLGLRAVDAGNYVSAASTELVTITQDDPIAVSFTIPEHELQAVLQAYRQEQPLQVQAWNRDETELLAEGVLDSIDNQVDVTTGSVRLKARFANPEQVLFPNQFVNVHLQVTVHDAALLLPADAIQFGTNGRFVWQVQDDDTVVIQPIEIITSDGTSSMLRSGLAAGDWVVVEGVDRLRSGSKVERVAPAGSEPAVSAELAVPPVTETEQNSRGAGKQPQQKPAQ</sequence>
<keyword evidence="16" id="KW-1185">Reference proteome</keyword>
<feature type="domain" description="Multidrug resistance protein MdtA-like alpha-helical hairpin" evidence="11">
    <location>
        <begin position="121"/>
        <end position="190"/>
    </location>
</feature>
<evidence type="ECO:0000256" key="3">
    <source>
        <dbReference type="ARBA" id="ARBA00009477"/>
    </source>
</evidence>
<comment type="subcellular location">
    <subcellularLocation>
        <location evidence="1">Cell inner membrane</location>
    </subcellularLocation>
    <subcellularLocation>
        <location evidence="2">Membrane</location>
        <topology evidence="2">Lipid-anchor</topology>
    </subcellularLocation>
</comment>
<evidence type="ECO:0000256" key="8">
    <source>
        <dbReference type="ARBA" id="ARBA00023136"/>
    </source>
</evidence>
<evidence type="ECO:0000313" key="15">
    <source>
        <dbReference type="EMBL" id="WBE24638.1"/>
    </source>
</evidence>
<dbReference type="PANTHER" id="PTHR30469">
    <property type="entry name" value="MULTIDRUG RESISTANCE PROTEIN MDTA"/>
    <property type="match status" value="1"/>
</dbReference>
<dbReference type="KEGG" id="dce:O6P33_09705"/>
<dbReference type="InterPro" id="IPR058624">
    <property type="entry name" value="MdtA-like_HH"/>
</dbReference>
<feature type="domain" description="Multidrug resistance protein MdtA-like barrel-sandwich hybrid" evidence="12">
    <location>
        <begin position="80"/>
        <end position="221"/>
    </location>
</feature>
<dbReference type="Gene3D" id="1.10.287.470">
    <property type="entry name" value="Helix hairpin bin"/>
    <property type="match status" value="1"/>
</dbReference>
<proteinExistence type="inferred from homology"/>
<evidence type="ECO:0000256" key="7">
    <source>
        <dbReference type="ARBA" id="ARBA00023054"/>
    </source>
</evidence>
<keyword evidence="6" id="KW-0997">Cell inner membrane</keyword>
<dbReference type="InterPro" id="IPR058627">
    <property type="entry name" value="MdtA-like_C"/>
</dbReference>
<keyword evidence="8" id="KW-0472">Membrane</keyword>
<feature type="compositionally biased region" description="Polar residues" evidence="10">
    <location>
        <begin position="404"/>
        <end position="422"/>
    </location>
</feature>
<dbReference type="Gene3D" id="2.40.420.20">
    <property type="match status" value="1"/>
</dbReference>
<dbReference type="Gene3D" id="2.40.30.170">
    <property type="match status" value="1"/>
</dbReference>
<evidence type="ECO:0000256" key="4">
    <source>
        <dbReference type="ARBA" id="ARBA00022448"/>
    </source>
</evidence>
<evidence type="ECO:0000256" key="10">
    <source>
        <dbReference type="SAM" id="MobiDB-lite"/>
    </source>
</evidence>
<feature type="domain" description="Multidrug resistance protein MdtA-like C-terminal permuted SH3" evidence="14">
    <location>
        <begin position="314"/>
        <end position="374"/>
    </location>
</feature>
<dbReference type="NCBIfam" id="TIGR01730">
    <property type="entry name" value="RND_mfp"/>
    <property type="match status" value="1"/>
</dbReference>
<evidence type="ECO:0000259" key="14">
    <source>
        <dbReference type="Pfam" id="PF25967"/>
    </source>
</evidence>
<keyword evidence="7 9" id="KW-0175">Coiled coil</keyword>
<dbReference type="Gene3D" id="2.40.50.100">
    <property type="match status" value="1"/>
</dbReference>
<feature type="domain" description="Multidrug resistance protein MdtA-like beta-barrel" evidence="13">
    <location>
        <begin position="226"/>
        <end position="309"/>
    </location>
</feature>
<comment type="similarity">
    <text evidence="3">Belongs to the membrane fusion protein (MFP) (TC 8.A.1) family.</text>
</comment>
<evidence type="ECO:0000256" key="5">
    <source>
        <dbReference type="ARBA" id="ARBA00022475"/>
    </source>
</evidence>
<dbReference type="Pfam" id="PF25917">
    <property type="entry name" value="BSH_RND"/>
    <property type="match status" value="1"/>
</dbReference>
<evidence type="ECO:0000256" key="9">
    <source>
        <dbReference type="SAM" id="Coils"/>
    </source>
</evidence>
<accession>A0AAE9VM13</accession>
<gene>
    <name evidence="15" type="ORF">O6P33_09705</name>
</gene>
<dbReference type="EMBL" id="CP114976">
    <property type="protein sequence ID" value="WBE24638.1"/>
    <property type="molecule type" value="Genomic_DNA"/>
</dbReference>
<dbReference type="Pfam" id="PF25967">
    <property type="entry name" value="RND-MFP_C"/>
    <property type="match status" value="1"/>
</dbReference>